<organism evidence="2 3">
    <name type="scientific">Drosophila gunungcola</name>
    <name type="common">fruit fly</name>
    <dbReference type="NCBI Taxonomy" id="103775"/>
    <lineage>
        <taxon>Eukaryota</taxon>
        <taxon>Metazoa</taxon>
        <taxon>Ecdysozoa</taxon>
        <taxon>Arthropoda</taxon>
        <taxon>Hexapoda</taxon>
        <taxon>Insecta</taxon>
        <taxon>Pterygota</taxon>
        <taxon>Neoptera</taxon>
        <taxon>Endopterygota</taxon>
        <taxon>Diptera</taxon>
        <taxon>Brachycera</taxon>
        <taxon>Muscomorpha</taxon>
        <taxon>Ephydroidea</taxon>
        <taxon>Drosophilidae</taxon>
        <taxon>Drosophila</taxon>
        <taxon>Sophophora</taxon>
    </lineage>
</organism>
<evidence type="ECO:0008006" key="4">
    <source>
        <dbReference type="Google" id="ProtNLM"/>
    </source>
</evidence>
<protein>
    <recommendedName>
        <fullName evidence="4">MACPF domain-containing protein</fullName>
    </recommendedName>
</protein>
<proteinExistence type="predicted"/>
<accession>A0A9P9Z0Z7</accession>
<comment type="caution">
    <text evidence="2">The sequence shown here is derived from an EMBL/GenBank/DDBJ whole genome shotgun (WGS) entry which is preliminary data.</text>
</comment>
<evidence type="ECO:0000313" key="3">
    <source>
        <dbReference type="Proteomes" id="UP001059596"/>
    </source>
</evidence>
<dbReference type="Proteomes" id="UP001059596">
    <property type="component" value="Chromosome 3R"/>
</dbReference>
<feature type="signal peptide" evidence="1">
    <location>
        <begin position="1"/>
        <end position="18"/>
    </location>
</feature>
<sequence length="348" mass="40000">MKYVQVVCFLFAFTQIKSAQVASDNNSSPITAENITSISDLLKNLNEDDRVVKAVKNVYFDSDSIKKYFKGLKKDLDGQLVMTNHTVADFKSSPHIRQVNVPGFNWNYTFDSNEFELFKLRIADRSANYGKILGYSATQQNTYSSGQSTISYSIARYVIEKQAIKIAQDGLIINGEFYDEIQRALSSSSLNLSKARKLLAILQKYGWYVPLHFKIGGTFYVTDSKTISNPEEAKGNAMNLINCFKLAVKREANVTQKSPPWCKRFQQINENMTTDMLEETLRDRKQWKIVQYKRLLPTLLLLKNYNNSILSLCIKLLSEFRIDLQNEEADINVREYSTNIEQLLYNNQ</sequence>
<reference evidence="2" key="1">
    <citation type="journal article" date="2023" name="Genome Biol. Evol.">
        <title>Long-read-based Genome Assembly of Drosophila gunungcola Reveals Fewer Chemosensory Genes in Flower-breeding Species.</title>
        <authorList>
            <person name="Negi A."/>
            <person name="Liao B.Y."/>
            <person name="Yeh S.D."/>
        </authorList>
    </citation>
    <scope>NUCLEOTIDE SEQUENCE</scope>
    <source>
        <strain evidence="2">Sukarami</strain>
    </source>
</reference>
<keyword evidence="3" id="KW-1185">Reference proteome</keyword>
<keyword evidence="1" id="KW-0732">Signal</keyword>
<dbReference type="AlphaFoldDB" id="A0A9P9Z0Z7"/>
<evidence type="ECO:0000256" key="1">
    <source>
        <dbReference type="SAM" id="SignalP"/>
    </source>
</evidence>
<gene>
    <name evidence="2" type="ORF">M5D96_002521</name>
</gene>
<dbReference type="EMBL" id="JAMKOV010000001">
    <property type="protein sequence ID" value="KAI8046319.1"/>
    <property type="molecule type" value="Genomic_DNA"/>
</dbReference>
<feature type="chain" id="PRO_5040125940" description="MACPF domain-containing protein" evidence="1">
    <location>
        <begin position="19"/>
        <end position="348"/>
    </location>
</feature>
<evidence type="ECO:0000313" key="2">
    <source>
        <dbReference type="EMBL" id="KAI8046319.1"/>
    </source>
</evidence>
<name>A0A9P9Z0Z7_9MUSC</name>